<evidence type="ECO:0000313" key="1">
    <source>
        <dbReference type="EMBL" id="SVB90189.1"/>
    </source>
</evidence>
<name>A0A382HSQ0_9ZZZZ</name>
<dbReference type="EMBL" id="UINC01063018">
    <property type="protein sequence ID" value="SVB90189.1"/>
    <property type="molecule type" value="Genomic_DNA"/>
</dbReference>
<sequence>MIEQAIYYTILFQSGNCIELEHRLDVKKLKEQLKQFDDNWKPYNPRKHNVNREGLSITSLDGKLSGVPDLDSIGEYNSINKTDIKPEDINKPTIVYKNTLLQEFLKPFDPWLCWSHFIKLKPGGHFPIHMDNVSENILNIDTIRILIPIQNSNWPYCCFLLDKQILEFEYGKCYAINTRLPHLIFNPSSKDNINIILNIKITEESIQQIGKLFPSIASIMNKGNIDRYVNN</sequence>
<accession>A0A382HSQ0</accession>
<dbReference type="InterPro" id="IPR027443">
    <property type="entry name" value="IPNS-like_sf"/>
</dbReference>
<dbReference type="AlphaFoldDB" id="A0A382HSQ0"/>
<protein>
    <recommendedName>
        <fullName evidence="2">Aspartyl/asparaginy/proline hydroxylase domain-containing protein</fullName>
    </recommendedName>
</protein>
<dbReference type="SUPFAM" id="SSF51197">
    <property type="entry name" value="Clavaminate synthase-like"/>
    <property type="match status" value="1"/>
</dbReference>
<dbReference type="Gene3D" id="2.60.120.330">
    <property type="entry name" value="B-lactam Antibiotic, Isopenicillin N Synthase, Chain"/>
    <property type="match status" value="1"/>
</dbReference>
<evidence type="ECO:0008006" key="2">
    <source>
        <dbReference type="Google" id="ProtNLM"/>
    </source>
</evidence>
<reference evidence="1" key="1">
    <citation type="submission" date="2018-05" db="EMBL/GenBank/DDBJ databases">
        <authorList>
            <person name="Lanie J.A."/>
            <person name="Ng W.-L."/>
            <person name="Kazmierczak K.M."/>
            <person name="Andrzejewski T.M."/>
            <person name="Davidsen T.M."/>
            <person name="Wayne K.J."/>
            <person name="Tettelin H."/>
            <person name="Glass J.I."/>
            <person name="Rusch D."/>
            <person name="Podicherti R."/>
            <person name="Tsui H.-C.T."/>
            <person name="Winkler M.E."/>
        </authorList>
    </citation>
    <scope>NUCLEOTIDE SEQUENCE</scope>
</reference>
<organism evidence="1">
    <name type="scientific">marine metagenome</name>
    <dbReference type="NCBI Taxonomy" id="408172"/>
    <lineage>
        <taxon>unclassified sequences</taxon>
        <taxon>metagenomes</taxon>
        <taxon>ecological metagenomes</taxon>
    </lineage>
</organism>
<gene>
    <name evidence="1" type="ORF">METZ01_LOCUS243043</name>
</gene>
<proteinExistence type="predicted"/>